<name>A0A514DKP0_9CAUD</name>
<sequence length="167" mass="18054">MSDYGVLWGATKPGCLIDSTRYNIDGTGVCKSDSILIGKAVCFAGFDGVYKMLSDDFGDTAEAVAVGVALRTNDCLTIDEHMGYMAYRSGDSVNVVTRGNVWALSEEIVSRPEFGYKVSVLSDGFISDAGEFVVDGWEFTGDFIKYDNQFNLVGVSLKRPGRLVAAQ</sequence>
<dbReference type="EMBL" id="MN090155">
    <property type="protein sequence ID" value="QDH94237.1"/>
    <property type="molecule type" value="Genomic_DNA"/>
</dbReference>
<keyword evidence="2" id="KW-1185">Reference proteome</keyword>
<proteinExistence type="predicted"/>
<dbReference type="Pfam" id="PF23982">
    <property type="entry name" value="XM1_gp53_minor_capsid"/>
    <property type="match status" value="1"/>
</dbReference>
<organism evidence="1 2">
    <name type="scientific">Escherichia phage vB_EcoS_PHB17</name>
    <dbReference type="NCBI Taxonomy" id="2591407"/>
    <lineage>
        <taxon>Viruses</taxon>
        <taxon>Duplodnaviria</taxon>
        <taxon>Heunggongvirae</taxon>
        <taxon>Uroviricota</taxon>
        <taxon>Caudoviricetes</taxon>
        <taxon>Drexlerviridae</taxon>
        <taxon>Tempevirinae</taxon>
        <taxon>Baihuvirus</taxon>
        <taxon>Baihuvirus PHB17</taxon>
        <taxon>Changchunvirus PHB17</taxon>
    </lineage>
</organism>
<evidence type="ECO:0000313" key="2">
    <source>
        <dbReference type="Proteomes" id="UP000315658"/>
    </source>
</evidence>
<evidence type="ECO:0000313" key="1">
    <source>
        <dbReference type="EMBL" id="QDH94237.1"/>
    </source>
</evidence>
<dbReference type="KEGG" id="vg:65053057"/>
<dbReference type="RefSeq" id="YP_010064603.1">
    <property type="nucleotide sequence ID" value="NC_054892.1"/>
</dbReference>
<accession>A0A514DKP0</accession>
<reference evidence="1 2" key="1">
    <citation type="submission" date="2019-06" db="EMBL/GenBank/DDBJ databases">
        <title>Complete genome sequence of the virus isoalte vB_EcoS_PHB17 infecting Shiga toxin-producing Escherichia.</title>
        <authorList>
            <person name="Chen Y."/>
            <person name="Qian P."/>
            <person name="Song J."/>
            <person name="Li X."/>
        </authorList>
    </citation>
    <scope>NUCLEOTIDE SEQUENCE [LARGE SCALE GENOMIC DNA]</scope>
</reference>
<protein>
    <submittedName>
        <fullName evidence="1">Uncharacterized protein</fullName>
    </submittedName>
</protein>
<dbReference type="Proteomes" id="UP000315658">
    <property type="component" value="Segment"/>
</dbReference>
<dbReference type="GeneID" id="65053057"/>
<dbReference type="InterPro" id="IPR056914">
    <property type="entry name" value="Gp53-like"/>
</dbReference>